<name>A0A015LIJ4_RHIIW</name>
<dbReference type="OrthoDB" id="10354912at2759"/>
<comment type="caution">
    <text evidence="1">The sequence shown here is derived from an EMBL/GenBank/DDBJ whole genome shotgun (WGS) entry which is preliminary data.</text>
</comment>
<proteinExistence type="predicted"/>
<protein>
    <submittedName>
        <fullName evidence="1">Uncharacterized protein</fullName>
    </submittedName>
</protein>
<dbReference type="AlphaFoldDB" id="A0A015LIJ4"/>
<sequence length="116" mass="13674">MSDAASKCLTMFYLSNKKFAVSNNNNRYFSHCPLELGRKRPITEEETIRAERKWAVNSEINSGILQERHIFYYSNLERNDMNQKRDEYVALYDARASGKSTLAHLIRRQLKDEGFY</sequence>
<dbReference type="HOGENOM" id="CLU_2098181_0_0_1"/>
<accession>A0A015LIJ4</accession>
<keyword evidence="2" id="KW-1185">Reference proteome</keyword>
<gene>
    <name evidence="1" type="ORF">RirG_232760</name>
</gene>
<organism evidence="1 2">
    <name type="scientific">Rhizophagus irregularis (strain DAOM 197198w)</name>
    <name type="common">Glomus intraradices</name>
    <dbReference type="NCBI Taxonomy" id="1432141"/>
    <lineage>
        <taxon>Eukaryota</taxon>
        <taxon>Fungi</taxon>
        <taxon>Fungi incertae sedis</taxon>
        <taxon>Mucoromycota</taxon>
        <taxon>Glomeromycotina</taxon>
        <taxon>Glomeromycetes</taxon>
        <taxon>Glomerales</taxon>
        <taxon>Glomeraceae</taxon>
        <taxon>Rhizophagus</taxon>
    </lineage>
</organism>
<evidence type="ECO:0000313" key="1">
    <source>
        <dbReference type="EMBL" id="EXX54623.1"/>
    </source>
</evidence>
<evidence type="ECO:0000313" key="2">
    <source>
        <dbReference type="Proteomes" id="UP000022910"/>
    </source>
</evidence>
<dbReference type="Proteomes" id="UP000022910">
    <property type="component" value="Unassembled WGS sequence"/>
</dbReference>
<reference evidence="1 2" key="1">
    <citation type="submission" date="2014-02" db="EMBL/GenBank/DDBJ databases">
        <title>Single nucleus genome sequencing reveals high similarity among nuclei of an endomycorrhizal fungus.</title>
        <authorList>
            <person name="Lin K."/>
            <person name="Geurts R."/>
            <person name="Zhang Z."/>
            <person name="Limpens E."/>
            <person name="Saunders D.G."/>
            <person name="Mu D."/>
            <person name="Pang E."/>
            <person name="Cao H."/>
            <person name="Cha H."/>
            <person name="Lin T."/>
            <person name="Zhou Q."/>
            <person name="Shang Y."/>
            <person name="Li Y."/>
            <person name="Ivanov S."/>
            <person name="Sharma T."/>
            <person name="Velzen R.V."/>
            <person name="Ruijter N.D."/>
            <person name="Aanen D.K."/>
            <person name="Win J."/>
            <person name="Kamoun S."/>
            <person name="Bisseling T."/>
            <person name="Huang S."/>
        </authorList>
    </citation>
    <scope>NUCLEOTIDE SEQUENCE [LARGE SCALE GENOMIC DNA]</scope>
    <source>
        <strain evidence="2">DAOM197198w</strain>
    </source>
</reference>
<dbReference type="EMBL" id="JEMT01028451">
    <property type="protein sequence ID" value="EXX54623.1"/>
    <property type="molecule type" value="Genomic_DNA"/>
</dbReference>